<evidence type="ECO:0000313" key="2">
    <source>
        <dbReference type="EMBL" id="QCO57401.1"/>
    </source>
</evidence>
<protein>
    <recommendedName>
        <fullName evidence="4">Pilus assembly protein</fullName>
    </recommendedName>
</protein>
<evidence type="ECO:0000313" key="3">
    <source>
        <dbReference type="Proteomes" id="UP000298631"/>
    </source>
</evidence>
<name>A0A4P8EJN7_9RHOB</name>
<organism evidence="2 3">
    <name type="scientific">Pseudorhodobacter turbinis</name>
    <dbReference type="NCBI Taxonomy" id="2500533"/>
    <lineage>
        <taxon>Bacteria</taxon>
        <taxon>Pseudomonadati</taxon>
        <taxon>Pseudomonadota</taxon>
        <taxon>Alphaproteobacteria</taxon>
        <taxon>Rhodobacterales</taxon>
        <taxon>Paracoccaceae</taxon>
        <taxon>Pseudorhodobacter</taxon>
    </lineage>
</organism>
<dbReference type="KEGG" id="pseb:EOK75_16940"/>
<keyword evidence="1" id="KW-0472">Membrane</keyword>
<gene>
    <name evidence="2" type="ORF">EOK75_16940</name>
</gene>
<dbReference type="EMBL" id="CP039965">
    <property type="protein sequence ID" value="QCO57401.1"/>
    <property type="molecule type" value="Genomic_DNA"/>
</dbReference>
<keyword evidence="1" id="KW-0812">Transmembrane</keyword>
<keyword evidence="3" id="KW-1185">Reference proteome</keyword>
<evidence type="ECO:0000256" key="1">
    <source>
        <dbReference type="SAM" id="Phobius"/>
    </source>
</evidence>
<dbReference type="Proteomes" id="UP000298631">
    <property type="component" value="Plasmid unnamed1"/>
</dbReference>
<sequence length="185" mass="20424">MSLITKALRRFTQNEEGSVIVEAVMVVPMLAWAYAGLFSYWDAYRSINTVQKASYTISDLISRSQGPVNDAYIAGMRNTMNYMLDAGDAGQIRVTSYRWSDLDNAYTIIFSRSPNGAMPQLTDADLLTLTANLPTLADGDAAVLVETHVPYTAPMAFGLAPEAIDQFIVTRPRFLPKLCHEAEDC</sequence>
<evidence type="ECO:0008006" key="4">
    <source>
        <dbReference type="Google" id="ProtNLM"/>
    </source>
</evidence>
<reference evidence="2 3" key="1">
    <citation type="submission" date="2019-05" db="EMBL/GenBank/DDBJ databases">
        <title>Pseudorhodobacter turbinis sp. nov., isolated from the gut of the Korean turban shell.</title>
        <authorList>
            <person name="Jeong Y.-S."/>
            <person name="Kang W.-R."/>
            <person name="Bae J.-W."/>
        </authorList>
    </citation>
    <scope>NUCLEOTIDE SEQUENCE [LARGE SCALE GENOMIC DNA]</scope>
    <source>
        <strain evidence="2 3">S12M18</strain>
        <plasmid evidence="2 3">unnamed1</plasmid>
    </source>
</reference>
<proteinExistence type="predicted"/>
<feature type="transmembrane region" description="Helical" evidence="1">
    <location>
        <begin position="20"/>
        <end position="41"/>
    </location>
</feature>
<accession>A0A4P8EJN7</accession>
<dbReference type="AlphaFoldDB" id="A0A4P8EJN7"/>
<keyword evidence="2" id="KW-0614">Plasmid</keyword>
<dbReference type="OrthoDB" id="7876207at2"/>
<dbReference type="RefSeq" id="WP_137195195.1">
    <property type="nucleotide sequence ID" value="NZ_CP039965.1"/>
</dbReference>
<geneLocation type="plasmid" evidence="2 3">
    <name>unnamed1</name>
</geneLocation>
<keyword evidence="1" id="KW-1133">Transmembrane helix</keyword>